<dbReference type="PANTHER" id="PTHR21512:SF5">
    <property type="entry name" value="TRAFFICKING PROTEIN PARTICLE COMPLEX SUBUNIT 9"/>
    <property type="match status" value="1"/>
</dbReference>
<feature type="region of interest" description="Disordered" evidence="2">
    <location>
        <begin position="746"/>
        <end position="787"/>
    </location>
</feature>
<feature type="region of interest" description="Disordered" evidence="2">
    <location>
        <begin position="1095"/>
        <end position="1129"/>
    </location>
</feature>
<comment type="caution">
    <text evidence="4">The sequence shown here is derived from an EMBL/GenBank/DDBJ whole genome shotgun (WGS) entry which is preliminary data.</text>
</comment>
<reference evidence="4 5" key="1">
    <citation type="journal article" date="2018" name="Sci. Rep.">
        <title>Raphidocelis subcapitata (=Pseudokirchneriella subcapitata) provides an insight into genome evolution and environmental adaptations in the Sphaeropleales.</title>
        <authorList>
            <person name="Suzuki S."/>
            <person name="Yamaguchi H."/>
            <person name="Nakajima N."/>
            <person name="Kawachi M."/>
        </authorList>
    </citation>
    <scope>NUCLEOTIDE SEQUENCE [LARGE SCALE GENOMIC DNA]</scope>
    <source>
        <strain evidence="4 5">NIES-35</strain>
    </source>
</reference>
<evidence type="ECO:0000313" key="4">
    <source>
        <dbReference type="EMBL" id="GBF95068.1"/>
    </source>
</evidence>
<feature type="compositionally biased region" description="Gly residues" evidence="2">
    <location>
        <begin position="1120"/>
        <end position="1129"/>
    </location>
</feature>
<dbReference type="InterPro" id="IPR058563">
    <property type="entry name" value="Trs120_TRAPPC9_N"/>
</dbReference>
<sequence length="1579" mass="157586">MGSVTRTIDPGISIFSAAEIRVAFVQIGPVPRDVYEEYLDAFNRHRHVPLSNVRELHHETVKTPFGHTPWKSGALHLRFLPDDDARRRTRVADLHVQRTVLAVLGVVHCPLVEDLAAAHAEWGRVARSFPDALVARCVAFAPGDAHLAAAAHGMRDLVVFPAGAPSHLDQHVEAFMPEFCAALLAGTEGWVLNAGVASVRLNTHVDSAEFTGSLAAVQEGLQRLNTNEEELREKKRWGRLQKTKGDLALISGSPKDAADHYKSGLELSKIAGDTVWAAAALEGLAAARVADALAAAGGGGGSLKRSLALAANAAAAAAAATGAGSPVGSGGGAGGEAAAASPSARPGGGGGGDGASPAPPASPRAGAPPSPRPQSSATPSPSRSPVKGARGGGGGGGGGPLIGPALWEALAAAGVEEEVAELLVEARGWYRRKGGALPLQIENALKHARLLAGVRGARDSRAAGLALLGSALELVPQLTLLEDRLVALVEVAQVMGLLGCGRKRQLLLWAAVDLSRAVDRSDTLALRIATRALEPPDDARAQDPDDLPRRHWSQRRAAVPLFDPTRSPGAAWQSVQLAAAEAALAAARQANSPIEAWEAGALILREHCALLHPQYQQGLLDALAAAAARLPQRALLRRGPGPGPLAQLRRVTPPPPWLAPVHISAGGGSGKQGGGSGEGSAGPFIFNPYEEKRQKGAAAAAAESAVVEWVAGDQCRVEVALANPLALPLRLDAVALLVEHADGGDAAAAGGAGSGAPSPDRPPRQRASGEDGGGGGGGSAGGGGEPGAAAAAAAVSLSPVAVTLPAGGKPVRVVLPLTPLRPGELRITGVAVTAWGVTWRQPLTLLPRLAPLAAPGALRAQPPQPVRVLPRLPMLRATLSGPDVAVVQPPPDSEAGRSGGGAGGGGAGGAGGSAGGGAGAGGALGKAAAVQVFEGQHLAWSLALTNTGDQPVGFCTLAVLNPKGAPVRALPQGGAQLPASFAGVAVDAAAAEAALRAALPLPPRQSASLPLALVVGRPPADSFEEVAVELRITYAPLPADGAAVADAAGGDGAEAVGRRLSVPLRLVIHPTLAVTAVRFLALSVPLRDGRRFAPPGVNLRDAGLTRDGGLYRSTTSGRGSAAGGAGAGGMVRNSSEGALSASPLSPSALGALARQASLAASQQQHQARLERAEAQAAAQRQLWLEVEEQTRGDDAAAAAQPGAPAAAAASGSPTRRGQLAGAASASGAAAAAAGSSEAAALGSTLDSVVEAAVVNRSDRYFRTWLARLPGRPGAEGAESAVVVLEPGDTARLLAPMLPPDTAAPAAAAGAPPRRPPAVGAHGAPERMACAERLVEALGLRWEMITGDVAPDRLQRGLVRLAPVDAAHSLTPAAVSALCPSQLHVRIVALPPPAATGPGPELVDATAAAQALGVRLSGVVGQLWAVRLQVGQPLALEVRLTNAGEADEALRLSIAVADLTAGAGGAPGDGGAARPSQDTGGAGGGAAAAAAAAGAGGELVAGAAGFDGGDGGLLLTGASSRVPLAVPGAGGGAAHRLTALALRPGLYQLAVADVCSRGPQGAGGCAPLYVTQDRLCVLVV</sequence>
<evidence type="ECO:0000256" key="2">
    <source>
        <dbReference type="SAM" id="MobiDB-lite"/>
    </source>
</evidence>
<feature type="compositionally biased region" description="Gly residues" evidence="2">
    <location>
        <begin position="897"/>
        <end position="918"/>
    </location>
</feature>
<dbReference type="FunCoup" id="A0A2V0P5D2">
    <property type="interactions" value="2158"/>
</dbReference>
<proteinExistence type="predicted"/>
<organism evidence="4 5">
    <name type="scientific">Raphidocelis subcapitata</name>
    <dbReference type="NCBI Taxonomy" id="307507"/>
    <lineage>
        <taxon>Eukaryota</taxon>
        <taxon>Viridiplantae</taxon>
        <taxon>Chlorophyta</taxon>
        <taxon>core chlorophytes</taxon>
        <taxon>Chlorophyceae</taxon>
        <taxon>CS clade</taxon>
        <taxon>Sphaeropleales</taxon>
        <taxon>Selenastraceae</taxon>
        <taxon>Raphidocelis</taxon>
    </lineage>
</organism>
<feature type="region of interest" description="Disordered" evidence="2">
    <location>
        <begin position="1464"/>
        <end position="1484"/>
    </location>
</feature>
<accession>A0A2V0P5D2</accession>
<dbReference type="InterPro" id="IPR013935">
    <property type="entry name" value="Trs120_TRAPPC9"/>
</dbReference>
<dbReference type="InParanoid" id="A0A2V0P5D2"/>
<dbReference type="EMBL" id="BDRX01000059">
    <property type="protein sequence ID" value="GBF95068.1"/>
    <property type="molecule type" value="Genomic_DNA"/>
</dbReference>
<dbReference type="PANTHER" id="PTHR21512">
    <property type="entry name" value="TRAFFICKING PROTEIN PARTICLE COMPLEX SUBUNIT 9"/>
    <property type="match status" value="1"/>
</dbReference>
<evidence type="ECO:0000259" key="3">
    <source>
        <dbReference type="Pfam" id="PF08626"/>
    </source>
</evidence>
<feature type="compositionally biased region" description="Low complexity" evidence="2">
    <location>
        <begin position="336"/>
        <end position="345"/>
    </location>
</feature>
<feature type="compositionally biased region" description="Pro residues" evidence="2">
    <location>
        <begin position="357"/>
        <end position="372"/>
    </location>
</feature>
<gene>
    <name evidence="4" type="ORF">Rsub_07569</name>
</gene>
<protein>
    <recommendedName>
        <fullName evidence="3">Trs120/TRAPPC9 N-terminal domain-containing protein</fullName>
    </recommendedName>
</protein>
<evidence type="ECO:0000256" key="1">
    <source>
        <dbReference type="SAM" id="Coils"/>
    </source>
</evidence>
<feature type="region of interest" description="Disordered" evidence="2">
    <location>
        <begin position="1302"/>
        <end position="1321"/>
    </location>
</feature>
<feature type="compositionally biased region" description="Gly residues" evidence="2">
    <location>
        <begin position="665"/>
        <end position="680"/>
    </location>
</feature>
<feature type="region of interest" description="Disordered" evidence="2">
    <location>
        <begin position="882"/>
        <end position="918"/>
    </location>
</feature>
<dbReference type="OrthoDB" id="27962at2759"/>
<feature type="domain" description="Trs120/TRAPPC9 N-terminal" evidence="3">
    <location>
        <begin position="13"/>
        <end position="185"/>
    </location>
</feature>
<dbReference type="GO" id="GO:0005802">
    <property type="term" value="C:trans-Golgi network"/>
    <property type="evidence" value="ECO:0007669"/>
    <property type="project" value="TreeGrafter"/>
</dbReference>
<dbReference type="STRING" id="307507.A0A2V0P5D2"/>
<evidence type="ECO:0000313" key="5">
    <source>
        <dbReference type="Proteomes" id="UP000247498"/>
    </source>
</evidence>
<feature type="compositionally biased region" description="Gly residues" evidence="2">
    <location>
        <begin position="325"/>
        <end position="335"/>
    </location>
</feature>
<feature type="compositionally biased region" description="Gly residues" evidence="2">
    <location>
        <begin position="389"/>
        <end position="398"/>
    </location>
</feature>
<keyword evidence="5" id="KW-1185">Reference proteome</keyword>
<dbReference type="Pfam" id="PF08626">
    <property type="entry name" value="TRAPPC9-Trs120"/>
    <property type="match status" value="2"/>
</dbReference>
<feature type="region of interest" description="Disordered" evidence="2">
    <location>
        <begin position="661"/>
        <end position="686"/>
    </location>
</feature>
<feature type="coiled-coil region" evidence="1">
    <location>
        <begin position="1162"/>
        <end position="1189"/>
    </location>
</feature>
<feature type="compositionally biased region" description="Gly residues" evidence="2">
    <location>
        <begin position="770"/>
        <end position="786"/>
    </location>
</feature>
<feature type="domain" description="Trs120/TRAPPC9 N-terminal" evidence="3">
    <location>
        <begin position="222"/>
        <end position="287"/>
    </location>
</feature>
<name>A0A2V0P5D2_9CHLO</name>
<keyword evidence="1" id="KW-0175">Coiled coil</keyword>
<dbReference type="Proteomes" id="UP000247498">
    <property type="component" value="Unassembled WGS sequence"/>
</dbReference>
<feature type="region of interest" description="Disordered" evidence="2">
    <location>
        <begin position="322"/>
        <end position="398"/>
    </location>
</feature>
<feature type="compositionally biased region" description="Low complexity" evidence="2">
    <location>
        <begin position="373"/>
        <end position="385"/>
    </location>
</feature>